<evidence type="ECO:0000313" key="3">
    <source>
        <dbReference type="Proteomes" id="UP000311919"/>
    </source>
</evidence>
<keyword evidence="1" id="KW-1133">Transmembrane helix</keyword>
<feature type="transmembrane region" description="Helical" evidence="1">
    <location>
        <begin position="21"/>
        <end position="40"/>
    </location>
</feature>
<keyword evidence="1" id="KW-0812">Transmembrane</keyword>
<feature type="transmembrane region" description="Helical" evidence="1">
    <location>
        <begin position="291"/>
        <end position="308"/>
    </location>
</feature>
<sequence length="574" mass="66199">MRSDSILSGWEITSWFTIRGLILIPYLAAFTCIFLITIGGPKVFGILLYVLSPMAICLLCGVLITIRVKYANSTNQLSDYYTKFYRMFFTMIPNNLDGVDTYRVQPLVWGFLSTFVHLSQSYNLWNGVYPTVGRLMNGGKKMRHLGWLPTVIGSALLGQLPVLIILFAIASSYDPQYVRCHLSVDWLAPFIIIPHIFSKFSSSRLLVASYFLGLSLFLLLNQALILLSTTEHIVGHLITNNEKYEDHYKRVYRGSIIFIILLLGLLGVPLVTQAGFYWIRLIDWFIDRLTLIPVLGQAVGFLIVYAHLRGNKIETPMVKTIIICIYAILITISSGIYIWYAFSSLQKPPDFQCRTYSRAPVNDPIQNNFILLGWLIAFLPILIGVIIGLILTFIRFRTHHTTEYSYFNYLFKGEYGLQKFMQKTVHLSNIQSTTSKYSNMPKTFSWTRINNYDNYNLNKFIKSNVFYPNNLEMNRTIYRSVGEQLGNIMSSSNDITHAYSTNQLPIYHEYNKSINQLNSTQFPVHRKSEVNIYNRSMPSGKEYQYQKGKQHQSCHYSKRYSIGKSDIYESEEFL</sequence>
<feature type="transmembrane region" description="Helical" evidence="1">
    <location>
        <begin position="320"/>
        <end position="342"/>
    </location>
</feature>
<comment type="caution">
    <text evidence="2">The sequence shown here is derived from an EMBL/GenBank/DDBJ whole genome shotgun (WGS) entry which is preliminary data.</text>
</comment>
<accession>A0A4Z2D4R5</accession>
<dbReference type="STRING" id="6182.A0A4Z2D4R5"/>
<feature type="transmembrane region" description="Helical" evidence="1">
    <location>
        <begin position="145"/>
        <end position="169"/>
    </location>
</feature>
<dbReference type="Proteomes" id="UP000311919">
    <property type="component" value="Unassembled WGS sequence"/>
</dbReference>
<keyword evidence="3" id="KW-1185">Reference proteome</keyword>
<keyword evidence="1" id="KW-0472">Membrane</keyword>
<dbReference type="OrthoDB" id="6125674at2759"/>
<organism evidence="2 3">
    <name type="scientific">Schistosoma japonicum</name>
    <name type="common">Blood fluke</name>
    <dbReference type="NCBI Taxonomy" id="6182"/>
    <lineage>
        <taxon>Eukaryota</taxon>
        <taxon>Metazoa</taxon>
        <taxon>Spiralia</taxon>
        <taxon>Lophotrochozoa</taxon>
        <taxon>Platyhelminthes</taxon>
        <taxon>Trematoda</taxon>
        <taxon>Digenea</taxon>
        <taxon>Strigeidida</taxon>
        <taxon>Schistosomatoidea</taxon>
        <taxon>Schistosomatidae</taxon>
        <taxon>Schistosoma</taxon>
    </lineage>
</organism>
<proteinExistence type="predicted"/>
<feature type="transmembrane region" description="Helical" evidence="1">
    <location>
        <begin position="369"/>
        <end position="394"/>
    </location>
</feature>
<gene>
    <name evidence="2" type="ORF">EWB00_004556</name>
</gene>
<name>A0A4Z2D4R5_SCHJA</name>
<feature type="transmembrane region" description="Helical" evidence="1">
    <location>
        <begin position="207"/>
        <end position="227"/>
    </location>
</feature>
<evidence type="ECO:0000313" key="2">
    <source>
        <dbReference type="EMBL" id="TNN11471.1"/>
    </source>
</evidence>
<reference evidence="2 3" key="1">
    <citation type="submission" date="2019-03" db="EMBL/GenBank/DDBJ databases">
        <title>An improved genome assembly of the fluke Schistosoma japonicum.</title>
        <authorList>
            <person name="Hu W."/>
            <person name="Luo F."/>
            <person name="Yin M."/>
            <person name="Mo X."/>
            <person name="Sun C."/>
            <person name="Wu Q."/>
            <person name="Zhu B."/>
            <person name="Xiang M."/>
            <person name="Wang J."/>
            <person name="Wang Y."/>
            <person name="Zhang T."/>
            <person name="Xu B."/>
            <person name="Zheng H."/>
            <person name="Feng Z."/>
        </authorList>
    </citation>
    <scope>NUCLEOTIDE SEQUENCE [LARGE SCALE GENOMIC DNA]</scope>
    <source>
        <strain evidence="2">HuSjv2</strain>
        <tissue evidence="2">Worms</tissue>
    </source>
</reference>
<protein>
    <submittedName>
        <fullName evidence="2">Sodium-dependent dopamine transporter-like isoform X1</fullName>
    </submittedName>
</protein>
<feature type="transmembrane region" description="Helical" evidence="1">
    <location>
        <begin position="46"/>
        <end position="66"/>
    </location>
</feature>
<feature type="transmembrane region" description="Helical" evidence="1">
    <location>
        <begin position="256"/>
        <end position="279"/>
    </location>
</feature>
<evidence type="ECO:0000256" key="1">
    <source>
        <dbReference type="SAM" id="Phobius"/>
    </source>
</evidence>
<dbReference type="AlphaFoldDB" id="A0A4Z2D4R5"/>
<dbReference type="EMBL" id="SKCS01000290">
    <property type="protein sequence ID" value="TNN11471.1"/>
    <property type="molecule type" value="Genomic_DNA"/>
</dbReference>